<protein>
    <submittedName>
        <fullName evidence="1">Uncharacterized protein</fullName>
    </submittedName>
</protein>
<gene>
    <name evidence="1" type="ORF">L3Q82_014238</name>
</gene>
<evidence type="ECO:0000313" key="2">
    <source>
        <dbReference type="Proteomes" id="UP000831701"/>
    </source>
</evidence>
<dbReference type="Proteomes" id="UP000831701">
    <property type="component" value="Chromosome 17"/>
</dbReference>
<evidence type="ECO:0000313" key="1">
    <source>
        <dbReference type="EMBL" id="KAI3359888.1"/>
    </source>
</evidence>
<proteinExistence type="predicted"/>
<reference evidence="1" key="1">
    <citation type="submission" date="2022-04" db="EMBL/GenBank/DDBJ databases">
        <title>Jade perch genome.</title>
        <authorList>
            <person name="Chao B."/>
        </authorList>
    </citation>
    <scope>NUCLEOTIDE SEQUENCE</scope>
    <source>
        <strain evidence="1">CB-2022</strain>
    </source>
</reference>
<dbReference type="EMBL" id="CM041547">
    <property type="protein sequence ID" value="KAI3359888.1"/>
    <property type="molecule type" value="Genomic_DNA"/>
</dbReference>
<organism evidence="1 2">
    <name type="scientific">Scortum barcoo</name>
    <name type="common">barcoo grunter</name>
    <dbReference type="NCBI Taxonomy" id="214431"/>
    <lineage>
        <taxon>Eukaryota</taxon>
        <taxon>Metazoa</taxon>
        <taxon>Chordata</taxon>
        <taxon>Craniata</taxon>
        <taxon>Vertebrata</taxon>
        <taxon>Euteleostomi</taxon>
        <taxon>Actinopterygii</taxon>
        <taxon>Neopterygii</taxon>
        <taxon>Teleostei</taxon>
        <taxon>Neoteleostei</taxon>
        <taxon>Acanthomorphata</taxon>
        <taxon>Eupercaria</taxon>
        <taxon>Centrarchiformes</taxon>
        <taxon>Terapontoidei</taxon>
        <taxon>Terapontidae</taxon>
        <taxon>Scortum</taxon>
    </lineage>
</organism>
<comment type="caution">
    <text evidence="1">The sequence shown here is derived from an EMBL/GenBank/DDBJ whole genome shotgun (WGS) entry which is preliminary data.</text>
</comment>
<name>A0ACB8VZD9_9TELE</name>
<sequence length="386" mass="45039">MIDGNETESIFIDEKLLTKAIVEQVPEKQTAIVKREGILFSETLKLCLAYRDILMINHLWEFTSLARLDLNNNLIERIENLDRLVNLTWLNLSFNSIEKIEGLDSLRKLEMLNLSNNKISVIENMDALEKLTHFCFANNLLGQLENVLYLRKFKNLFTLNLRGNPLSKGDDYKFFIAAYFPDLRCLDYRLLDQKTRIVELQQLSDPDLLKVKINDYNDEIDQLCKSLMAVEIQLVSQLEDVINKFDINISDMVGNFSETVQGIYPLLCYTFAQCRDLEDNYHEKVKTIAVATLENVAKDNLQEDLPEDVKMLFTDRDAVMDALTTSHDNHLLKINDRETQLVSRLNSWKVALFKGIQDKELKQNRMRISDIHRYVDHLREQLDELQ</sequence>
<accession>A0ACB8VZD9</accession>
<keyword evidence="2" id="KW-1185">Reference proteome</keyword>